<dbReference type="Proteomes" id="UP000012106">
    <property type="component" value="Unassembled WGS sequence"/>
</dbReference>
<evidence type="ECO:0000313" key="2">
    <source>
        <dbReference type="Proteomes" id="UP000012106"/>
    </source>
</evidence>
<gene>
    <name evidence="1" type="ORF">LEP1GSC063_0783</name>
</gene>
<organism evidence="1 2">
    <name type="scientific">Leptospira santarosai serovar Arenal str. MAVJ 401</name>
    <dbReference type="NCBI Taxonomy" id="1049976"/>
    <lineage>
        <taxon>Bacteria</taxon>
        <taxon>Pseudomonadati</taxon>
        <taxon>Spirochaetota</taxon>
        <taxon>Spirochaetia</taxon>
        <taxon>Leptospirales</taxon>
        <taxon>Leptospiraceae</taxon>
        <taxon>Leptospira</taxon>
    </lineage>
</organism>
<evidence type="ECO:0000313" key="1">
    <source>
        <dbReference type="EMBL" id="EMN20508.1"/>
    </source>
</evidence>
<comment type="caution">
    <text evidence="1">The sequence shown here is derived from an EMBL/GenBank/DDBJ whole genome shotgun (WGS) entry which is preliminary data.</text>
</comment>
<proteinExistence type="predicted"/>
<dbReference type="EMBL" id="AHMU02000066">
    <property type="protein sequence ID" value="EMN20508.1"/>
    <property type="molecule type" value="Genomic_DNA"/>
</dbReference>
<sequence>MFLRKNDVLRKFLTPSSRYFRDQVPIPSILRTLRACSSSDIYRTGCNSFQSENNVILYDLQ</sequence>
<dbReference type="AlphaFoldDB" id="M6JLN1"/>
<reference evidence="1 2" key="1">
    <citation type="submission" date="2013-01" db="EMBL/GenBank/DDBJ databases">
        <authorList>
            <person name="Harkins D.M."/>
            <person name="Durkin A.S."/>
            <person name="Brinkac L.M."/>
            <person name="Haft D.H."/>
            <person name="Selengut J.D."/>
            <person name="Sanka R."/>
            <person name="DePew J."/>
            <person name="Purushe J."/>
            <person name="Hartskeerl R.A."/>
            <person name="Ahmed A."/>
            <person name="van der Linden H."/>
            <person name="Goris M.G.A."/>
            <person name="Vinetz J.M."/>
            <person name="Sutton G.G."/>
            <person name="Nierman W.C."/>
            <person name="Fouts D.E."/>
        </authorList>
    </citation>
    <scope>NUCLEOTIDE SEQUENCE [LARGE SCALE GENOMIC DNA]</scope>
    <source>
        <strain evidence="1 2">MAVJ 401</strain>
    </source>
</reference>
<name>M6JLN1_9LEPT</name>
<accession>M6JLN1</accession>
<protein>
    <submittedName>
        <fullName evidence="1">Uncharacterized protein</fullName>
    </submittedName>
</protein>